<dbReference type="SUPFAM" id="SSF51197">
    <property type="entry name" value="Clavaminate synthase-like"/>
    <property type="match status" value="1"/>
</dbReference>
<dbReference type="PROSITE" id="PS51184">
    <property type="entry name" value="JMJC"/>
    <property type="match status" value="1"/>
</dbReference>
<dbReference type="Pfam" id="PF00856">
    <property type="entry name" value="SET"/>
    <property type="match status" value="1"/>
</dbReference>
<feature type="compositionally biased region" description="Basic and acidic residues" evidence="3">
    <location>
        <begin position="224"/>
        <end position="235"/>
    </location>
</feature>
<evidence type="ECO:0000256" key="3">
    <source>
        <dbReference type="SAM" id="MobiDB-lite"/>
    </source>
</evidence>
<feature type="compositionally biased region" description="Low complexity" evidence="3">
    <location>
        <begin position="122"/>
        <end position="136"/>
    </location>
</feature>
<evidence type="ECO:0000313" key="6">
    <source>
        <dbReference type="EMBL" id="KAK4649606.1"/>
    </source>
</evidence>
<feature type="compositionally biased region" description="Polar residues" evidence="3">
    <location>
        <begin position="635"/>
        <end position="647"/>
    </location>
</feature>
<dbReference type="Proteomes" id="UP001322138">
    <property type="component" value="Unassembled WGS sequence"/>
</dbReference>
<accession>A0ABR0G1I9</accession>
<evidence type="ECO:0000313" key="7">
    <source>
        <dbReference type="Proteomes" id="UP001322138"/>
    </source>
</evidence>
<keyword evidence="2" id="KW-0408">Iron</keyword>
<dbReference type="PANTHER" id="PTHR10694:SF33">
    <property type="entry name" value="LYSINE-SPECIFIC DEMETHYLASE 5"/>
    <property type="match status" value="1"/>
</dbReference>
<dbReference type="RefSeq" id="XP_062738581.1">
    <property type="nucleotide sequence ID" value="XM_062875331.1"/>
</dbReference>
<dbReference type="Gene3D" id="2.60.120.650">
    <property type="entry name" value="Cupin"/>
    <property type="match status" value="1"/>
</dbReference>
<dbReference type="GeneID" id="87894813"/>
<dbReference type="Gene3D" id="2.170.270.10">
    <property type="entry name" value="SET domain"/>
    <property type="match status" value="1"/>
</dbReference>
<feature type="compositionally biased region" description="Polar residues" evidence="3">
    <location>
        <begin position="725"/>
        <end position="735"/>
    </location>
</feature>
<sequence>MNGAAHQTVKTTMAAVQLEADAIGGELRRIRDALRDYLDDKILLHNRKVKGPTTKGGREFMEDILGCLDRVSTGVDKQLSSHNTPPPARGPDTPVSYNSPASHPVLPPNGLPDDGPLRNQEQASSRQPSQPLAPSLSQPPPSQTNGSGSLAPVHHAGHPSGASRVLEPPAVSVEVPSKPNTPPTHNSEPASPSPALANQHPHQSQQPQPDFTPRSPLSPQSQTESKDQGHTETQSRGKAQASKSQTPQDRGITLSNGAVYHEPIVQPHEASPLFDCMYQDVNDLNEELFEQYSNHPVVKDRGYFKLQVRELPPLQVRKVERPSKDHATSFRYLADKQGLVKVDTGKKKRFTPPHLPFPVSAKTQWTLQEQKELWNTSAANPPKGTRGYIIGNPLFDDIELHPGNRLKSRGRTILEGINTQYVYFNLEGLTITTMHREDAHVRSENLLRSGQHKFWCFVKPAFSDRLEERMAAAYPEMRRCSQAVRHLSRHIPPAKLDEWGIEYTLDYCIPGQAVVTEPGTYHQVLNLGPNYALAVNVEYMSSPEDPPNYRFCDRNCPDPFAMKATDFGIYGDPNCLAAQEEQARLSGERPDQEEQARMAARSSMFQSAPEQPSPPSQSPLAAPQLTQSVTPPPEHSSSAVCEPSQSGLVRPEALVQRREPSSQPLAEPKVHTFQGFQPPRESSLGSVLRLPSEAGMATPSQTVKQLDPSPQPPAAPPPVAVEPATRTSEPRLSQPPSEPAPGWDNAVFRAEQQDLAPRSQLLRHPNTFLDASGQPFQTTHQAAPFSHHHNLPLLPPPRQASSEPLRKTARLVHNRRPAPTEPLSPRSAKRQRVMEYLRFEDPFGVDPEPEMPPSYFTHASSSLATLLRSCQDDVYNNIQPQQVSGRPGFDRLARLISDWRRCVREQNPTPLGLDLVTNLDRVAGEEPELNTFLGRFCKMKLAEWLDAKTEEQERARPAFQPAQQDATDLLLQELGWAEAERHTLNDYIREGKCWKTICGAYGGLLCVIPPDPAFQQLALFQDQVLMFHHQLNDPFLRAMCAVGKTLQGCIWESRELPAFVFESEDTIALSTEELGPMLKQYKYITANVFNPHAPYEWPKPVGWKASWHWPVDPTAVLHEKWCNVCKKKKSCRCHARFVPAIPRVSIDGSKGNGVRVMGMFRANDIIGEMLGELVPPGAIPNREWTMEFRRPDLDDVVVAELYSKEQGNWARVVRHSAHPSCEISIRKMEGKWRMLIVASRQLFDGEEITVKYGRGYHRNQAYGIVEGF</sequence>
<comment type="caution">
    <text evidence="6">The sequence shown here is derived from an EMBL/GenBank/DDBJ whole genome shotgun (WGS) entry which is preliminary data.</text>
</comment>
<dbReference type="InterPro" id="IPR001214">
    <property type="entry name" value="SET_dom"/>
</dbReference>
<feature type="domain" description="JmjC" evidence="5">
    <location>
        <begin position="390"/>
        <end position="556"/>
    </location>
</feature>
<dbReference type="PROSITE" id="PS50280">
    <property type="entry name" value="SET"/>
    <property type="match status" value="1"/>
</dbReference>
<keyword evidence="1" id="KW-0479">Metal-binding</keyword>
<organism evidence="6 7">
    <name type="scientific">Podospora bellae-mahoneyi</name>
    <dbReference type="NCBI Taxonomy" id="2093777"/>
    <lineage>
        <taxon>Eukaryota</taxon>
        <taxon>Fungi</taxon>
        <taxon>Dikarya</taxon>
        <taxon>Ascomycota</taxon>
        <taxon>Pezizomycotina</taxon>
        <taxon>Sordariomycetes</taxon>
        <taxon>Sordariomycetidae</taxon>
        <taxon>Sordariales</taxon>
        <taxon>Podosporaceae</taxon>
        <taxon>Podospora</taxon>
    </lineage>
</organism>
<evidence type="ECO:0000256" key="1">
    <source>
        <dbReference type="ARBA" id="ARBA00022723"/>
    </source>
</evidence>
<name>A0ABR0G1I9_9PEZI</name>
<dbReference type="SMART" id="SM00558">
    <property type="entry name" value="JmjC"/>
    <property type="match status" value="1"/>
</dbReference>
<protein>
    <recommendedName>
        <fullName evidence="8">JmjC domain-containing protein</fullName>
    </recommendedName>
</protein>
<feature type="compositionally biased region" description="Basic and acidic residues" evidence="3">
    <location>
        <begin position="581"/>
        <end position="596"/>
    </location>
</feature>
<dbReference type="EMBL" id="JAFFGZ010000001">
    <property type="protein sequence ID" value="KAK4649606.1"/>
    <property type="molecule type" value="Genomic_DNA"/>
</dbReference>
<evidence type="ECO:0000259" key="4">
    <source>
        <dbReference type="PROSITE" id="PS50280"/>
    </source>
</evidence>
<feature type="compositionally biased region" description="Pro residues" evidence="3">
    <location>
        <begin position="709"/>
        <end position="720"/>
    </location>
</feature>
<dbReference type="PANTHER" id="PTHR10694">
    <property type="entry name" value="LYSINE-SPECIFIC DEMETHYLASE"/>
    <property type="match status" value="1"/>
</dbReference>
<evidence type="ECO:0000256" key="2">
    <source>
        <dbReference type="ARBA" id="ARBA00023004"/>
    </source>
</evidence>
<dbReference type="InterPro" id="IPR046341">
    <property type="entry name" value="SET_dom_sf"/>
</dbReference>
<reference evidence="6 7" key="1">
    <citation type="journal article" date="2023" name="bioRxiv">
        <title>High-quality genome assemblies of four members of thePodospora anserinaspecies complex.</title>
        <authorList>
            <person name="Ament-Velasquez S.L."/>
            <person name="Vogan A.A."/>
            <person name="Wallerman O."/>
            <person name="Hartmann F."/>
            <person name="Gautier V."/>
            <person name="Silar P."/>
            <person name="Giraud T."/>
            <person name="Johannesson H."/>
        </authorList>
    </citation>
    <scope>NUCLEOTIDE SEQUENCE [LARGE SCALE GENOMIC DNA]</scope>
    <source>
        <strain evidence="6 7">CBS 112042</strain>
    </source>
</reference>
<keyword evidence="7" id="KW-1185">Reference proteome</keyword>
<evidence type="ECO:0000259" key="5">
    <source>
        <dbReference type="PROSITE" id="PS51184"/>
    </source>
</evidence>
<proteinExistence type="predicted"/>
<gene>
    <name evidence="6" type="ORF">QC761_120460</name>
</gene>
<feature type="region of interest" description="Disordered" evidence="3">
    <location>
        <begin position="581"/>
        <end position="744"/>
    </location>
</feature>
<dbReference type="SMART" id="SM00317">
    <property type="entry name" value="SET"/>
    <property type="match status" value="1"/>
</dbReference>
<evidence type="ECO:0008006" key="8">
    <source>
        <dbReference type="Google" id="ProtNLM"/>
    </source>
</evidence>
<dbReference type="SUPFAM" id="SSF82199">
    <property type="entry name" value="SET domain"/>
    <property type="match status" value="1"/>
</dbReference>
<feature type="compositionally biased region" description="Polar residues" evidence="3">
    <location>
        <begin position="236"/>
        <end position="253"/>
    </location>
</feature>
<dbReference type="Pfam" id="PF02373">
    <property type="entry name" value="JmjC"/>
    <property type="match status" value="1"/>
</dbReference>
<feature type="domain" description="SET" evidence="4">
    <location>
        <begin position="1142"/>
        <end position="1253"/>
    </location>
</feature>
<dbReference type="InterPro" id="IPR003347">
    <property type="entry name" value="JmjC_dom"/>
</dbReference>
<feature type="region of interest" description="Disordered" evidence="3">
    <location>
        <begin position="76"/>
        <end position="253"/>
    </location>
</feature>
<feature type="compositionally biased region" description="Low complexity" evidence="3">
    <location>
        <begin position="199"/>
        <end position="209"/>
    </location>
</feature>